<dbReference type="Proteomes" id="UP001432322">
    <property type="component" value="Unassembled WGS sequence"/>
</dbReference>
<feature type="non-terminal residue" evidence="5">
    <location>
        <position position="1"/>
    </location>
</feature>
<evidence type="ECO:0000259" key="3">
    <source>
        <dbReference type="PROSITE" id="PS00125"/>
    </source>
</evidence>
<organism evidence="5 6">
    <name type="scientific">Pristionchus fissidentatus</name>
    <dbReference type="NCBI Taxonomy" id="1538716"/>
    <lineage>
        <taxon>Eukaryota</taxon>
        <taxon>Metazoa</taxon>
        <taxon>Ecdysozoa</taxon>
        <taxon>Nematoda</taxon>
        <taxon>Chromadorea</taxon>
        <taxon>Rhabditida</taxon>
        <taxon>Rhabditina</taxon>
        <taxon>Diplogasteromorpha</taxon>
        <taxon>Diplogasteroidea</taxon>
        <taxon>Neodiplogasteridae</taxon>
        <taxon>Pristionchus</taxon>
    </lineage>
</organism>
<feature type="compositionally biased region" description="Pro residues" evidence="2">
    <location>
        <begin position="40"/>
        <end position="52"/>
    </location>
</feature>
<dbReference type="InterPro" id="IPR029052">
    <property type="entry name" value="Metallo-depent_PP-like"/>
</dbReference>
<dbReference type="EMBL" id="BTSY01000003">
    <property type="protein sequence ID" value="GMT17420.1"/>
    <property type="molecule type" value="Genomic_DNA"/>
</dbReference>
<keyword evidence="1" id="KW-0378">Hydrolase</keyword>
<dbReference type="Gene3D" id="3.60.21.10">
    <property type="match status" value="1"/>
</dbReference>
<dbReference type="PROSITE" id="PS00125">
    <property type="entry name" value="SER_THR_PHOSPHATASE"/>
    <property type="match status" value="1"/>
</dbReference>
<evidence type="ECO:0000313" key="6">
    <source>
        <dbReference type="Proteomes" id="UP001432322"/>
    </source>
</evidence>
<dbReference type="GO" id="GO:0004722">
    <property type="term" value="F:protein serine/threonine phosphatase activity"/>
    <property type="evidence" value="ECO:0007669"/>
    <property type="project" value="UniProtKB-EC"/>
</dbReference>
<comment type="caution">
    <text evidence="5">The sequence shown here is derived from an EMBL/GenBank/DDBJ whole genome shotgun (WGS) entry which is preliminary data.</text>
</comment>
<evidence type="ECO:0000313" key="5">
    <source>
        <dbReference type="EMBL" id="GMT17420.1"/>
    </source>
</evidence>
<comment type="catalytic activity">
    <reaction evidence="1">
        <text>O-phospho-L-threonyl-[protein] + H2O = L-threonyl-[protein] + phosphate</text>
        <dbReference type="Rhea" id="RHEA:47004"/>
        <dbReference type="Rhea" id="RHEA-COMP:11060"/>
        <dbReference type="Rhea" id="RHEA-COMP:11605"/>
        <dbReference type="ChEBI" id="CHEBI:15377"/>
        <dbReference type="ChEBI" id="CHEBI:30013"/>
        <dbReference type="ChEBI" id="CHEBI:43474"/>
        <dbReference type="ChEBI" id="CHEBI:61977"/>
        <dbReference type="EC" id="3.1.3.16"/>
    </reaction>
</comment>
<dbReference type="InterPro" id="IPR006186">
    <property type="entry name" value="Ser/Thr-sp_prot-phosphatase"/>
</dbReference>
<dbReference type="PANTHER" id="PTHR11668:SF491">
    <property type="entry name" value="SERINE_THREONINE-PROTEIN PHOSPHATASE"/>
    <property type="match status" value="1"/>
</dbReference>
<feature type="domain" description="Serine/threonine specific protein phosphatases" evidence="3">
    <location>
        <begin position="182"/>
        <end position="187"/>
    </location>
</feature>
<dbReference type="EMBL" id="BTSY01000003">
    <property type="protein sequence ID" value="GMT17418.1"/>
    <property type="molecule type" value="Genomic_DNA"/>
</dbReference>
<accession>A0AAV5VCK2</accession>
<dbReference type="GO" id="GO:0005737">
    <property type="term" value="C:cytoplasm"/>
    <property type="evidence" value="ECO:0007669"/>
    <property type="project" value="TreeGrafter"/>
</dbReference>
<reference evidence="5" key="1">
    <citation type="submission" date="2023-10" db="EMBL/GenBank/DDBJ databases">
        <title>Genome assembly of Pristionchus species.</title>
        <authorList>
            <person name="Yoshida K."/>
            <person name="Sommer R.J."/>
        </authorList>
    </citation>
    <scope>NUCLEOTIDE SEQUENCE</scope>
    <source>
        <strain evidence="5">RS5133</strain>
    </source>
</reference>
<dbReference type="AlphaFoldDB" id="A0AAV5VCK2"/>
<dbReference type="EC" id="3.1.3.16" evidence="1"/>
<evidence type="ECO:0000313" key="4">
    <source>
        <dbReference type="EMBL" id="GMT17418.1"/>
    </source>
</evidence>
<dbReference type="SUPFAM" id="SSF56300">
    <property type="entry name" value="Metallo-dependent phosphatases"/>
    <property type="match status" value="1"/>
</dbReference>
<sequence>AMQPPADPDKKGSNEPVDPPEKEEDTAFGTTGPAAKSSAAPPPPPPSKPPPDSKSTAAKKKRAVWDNFIKNLSSVEYTSRGEKFNFKYHDLIHVLISIKATLMADPSLVRCNIPCVIIGDIHGQFVDLFRIFSLLAQGNKPGWLVHRFVFLGDYIDRGPCSLEVIVFVFLLKIRFPKQIFLLRGNHECKPINRVYGFLMEMESRFGKEKGNDMFHMFNEAFTHLPFACLVGTSVLCMHGGISDKLTSLEAIEQIPKPLVDPNTNQLACDLLWADPMLGLKGYKENNVRGVSVHFGEDVLHSTMDRLNLRLIVRGHQMMMNGFNFFGNPLSKKKLVTVFTAPSYYPDKPNRGAALLLRGNGTIGFKILVPACGGEKNYHEDHQVANDNDAGFVRNIVDGKVEKPW</sequence>
<dbReference type="InterPro" id="IPR050341">
    <property type="entry name" value="PP1_catalytic_subunit"/>
</dbReference>
<keyword evidence="6" id="KW-1185">Reference proteome</keyword>
<evidence type="ECO:0000256" key="2">
    <source>
        <dbReference type="SAM" id="MobiDB-lite"/>
    </source>
</evidence>
<dbReference type="PRINTS" id="PR00114">
    <property type="entry name" value="STPHPHTASE"/>
</dbReference>
<gene>
    <name evidence="4" type="ORF">PFISCL1PPCAC_8715</name>
    <name evidence="5" type="ORF">PFISCL1PPCAC_8717</name>
</gene>
<comment type="similarity">
    <text evidence="1">Belongs to the PPP phosphatase family.</text>
</comment>
<dbReference type="Pfam" id="PF00149">
    <property type="entry name" value="Metallophos"/>
    <property type="match status" value="1"/>
</dbReference>
<evidence type="ECO:0000256" key="1">
    <source>
        <dbReference type="RuleBase" id="RU004273"/>
    </source>
</evidence>
<dbReference type="PANTHER" id="PTHR11668">
    <property type="entry name" value="SERINE/THREONINE PROTEIN PHOSPHATASE"/>
    <property type="match status" value="1"/>
</dbReference>
<dbReference type="InterPro" id="IPR004843">
    <property type="entry name" value="Calcineurin-like_PHP"/>
</dbReference>
<dbReference type="SMART" id="SM00156">
    <property type="entry name" value="PP2Ac"/>
    <property type="match status" value="1"/>
</dbReference>
<dbReference type="GO" id="GO:0005634">
    <property type="term" value="C:nucleus"/>
    <property type="evidence" value="ECO:0007669"/>
    <property type="project" value="TreeGrafter"/>
</dbReference>
<proteinExistence type="inferred from homology"/>
<feature type="region of interest" description="Disordered" evidence="2">
    <location>
        <begin position="1"/>
        <end position="58"/>
    </location>
</feature>
<name>A0AAV5VCK2_9BILA</name>
<protein>
    <recommendedName>
        <fullName evidence="1">Serine/threonine-protein phosphatase</fullName>
        <ecNumber evidence="1">3.1.3.16</ecNumber>
    </recommendedName>
</protein>